<name>A0AAE3IST9_9BACI</name>
<evidence type="ECO:0000313" key="12">
    <source>
        <dbReference type="Proteomes" id="UP001209318"/>
    </source>
</evidence>
<dbReference type="GO" id="GO:0003887">
    <property type="term" value="F:DNA-directed DNA polymerase activity"/>
    <property type="evidence" value="ECO:0007669"/>
    <property type="project" value="UniProtKB-KW"/>
</dbReference>
<keyword evidence="5" id="KW-0235">DNA replication</keyword>
<dbReference type="InterPro" id="IPR005790">
    <property type="entry name" value="DNA_polIII_delta"/>
</dbReference>
<keyword evidence="3 11" id="KW-0808">Transferase</keyword>
<accession>A0AAE3IST9</accession>
<evidence type="ECO:0000259" key="10">
    <source>
        <dbReference type="Pfam" id="PF21694"/>
    </source>
</evidence>
<dbReference type="Pfam" id="PF06144">
    <property type="entry name" value="DNA_pol3_delta"/>
    <property type="match status" value="1"/>
</dbReference>
<dbReference type="Gene3D" id="1.10.8.60">
    <property type="match status" value="1"/>
</dbReference>
<evidence type="ECO:0000256" key="4">
    <source>
        <dbReference type="ARBA" id="ARBA00022695"/>
    </source>
</evidence>
<dbReference type="InterPro" id="IPR048466">
    <property type="entry name" value="DNA_pol3_delta-like_C"/>
</dbReference>
<keyword evidence="12" id="KW-1185">Reference proteome</keyword>
<keyword evidence="4 11" id="KW-0548">Nucleotidyltransferase</keyword>
<evidence type="ECO:0000256" key="7">
    <source>
        <dbReference type="ARBA" id="ARBA00034754"/>
    </source>
</evidence>
<dbReference type="EMBL" id="JAOUSF010000003">
    <property type="protein sequence ID" value="MCU9613940.1"/>
    <property type="molecule type" value="Genomic_DNA"/>
</dbReference>
<feature type="domain" description="DNA polymerase III delta subunit-like C-terminal" evidence="10">
    <location>
        <begin position="216"/>
        <end position="336"/>
    </location>
</feature>
<protein>
    <recommendedName>
        <fullName evidence="2">DNA polymerase III subunit delta</fullName>
        <ecNumber evidence="1">2.7.7.7</ecNumber>
    </recommendedName>
</protein>
<sequence length="339" mass="39534">MYDKLWKDIKNKKFSSLYLLYGVEKFLIDKTKNLIISEALTDEELEFNLSNYDLEEISIEAALEDCETVPFFGDRKVVIMHNPYFLTAEKVKEKVEHNLKMLDAYLADPVPTSIVVFIAPYEKLDERKKITKNLIKNATVLQANNLSEAEIKNWIEHQFRMNGKQIESSAIERLYHLVGANMAILNKEIDKLLLYTNEGETVALDTIDLLVSRSLEENIFALVDKVVHRKLAGALEIYYDLLKQNEEPIKILAVIANQFRFIYQVKALLKKGYAQKQIASSLRTHPYRVKLAIDQTRLFDDEWLLKLIHELSELDYKMKTGYGNKEKLLELFFIRFLTK</sequence>
<dbReference type="AlphaFoldDB" id="A0AAE3IST9"/>
<dbReference type="GO" id="GO:0003677">
    <property type="term" value="F:DNA binding"/>
    <property type="evidence" value="ECO:0007669"/>
    <property type="project" value="InterPro"/>
</dbReference>
<dbReference type="InterPro" id="IPR010372">
    <property type="entry name" value="DNA_pol3_delta_N"/>
</dbReference>
<evidence type="ECO:0000256" key="3">
    <source>
        <dbReference type="ARBA" id="ARBA00022679"/>
    </source>
</evidence>
<comment type="catalytic activity">
    <reaction evidence="8">
        <text>DNA(n) + a 2'-deoxyribonucleoside 5'-triphosphate = DNA(n+1) + diphosphate</text>
        <dbReference type="Rhea" id="RHEA:22508"/>
        <dbReference type="Rhea" id="RHEA-COMP:17339"/>
        <dbReference type="Rhea" id="RHEA-COMP:17340"/>
        <dbReference type="ChEBI" id="CHEBI:33019"/>
        <dbReference type="ChEBI" id="CHEBI:61560"/>
        <dbReference type="ChEBI" id="CHEBI:173112"/>
        <dbReference type="EC" id="2.7.7.7"/>
    </reaction>
</comment>
<evidence type="ECO:0000256" key="2">
    <source>
        <dbReference type="ARBA" id="ARBA00017703"/>
    </source>
</evidence>
<evidence type="ECO:0000256" key="8">
    <source>
        <dbReference type="ARBA" id="ARBA00049244"/>
    </source>
</evidence>
<feature type="domain" description="DNA polymerase III delta N-terminal" evidence="9">
    <location>
        <begin position="18"/>
        <end position="143"/>
    </location>
</feature>
<dbReference type="GO" id="GO:0009360">
    <property type="term" value="C:DNA polymerase III complex"/>
    <property type="evidence" value="ECO:0007669"/>
    <property type="project" value="InterPro"/>
</dbReference>
<gene>
    <name evidence="11" type="primary">holA</name>
    <name evidence="11" type="ORF">OEV98_10240</name>
</gene>
<keyword evidence="6" id="KW-0239">DNA-directed DNA polymerase</keyword>
<dbReference type="PANTHER" id="PTHR34388">
    <property type="entry name" value="DNA POLYMERASE III SUBUNIT DELTA"/>
    <property type="match status" value="1"/>
</dbReference>
<dbReference type="Gene3D" id="3.40.50.300">
    <property type="entry name" value="P-loop containing nucleotide triphosphate hydrolases"/>
    <property type="match status" value="1"/>
</dbReference>
<organism evidence="11 12">
    <name type="scientific">Perspicuibacillus lycopersici</name>
    <dbReference type="NCBI Taxonomy" id="1325689"/>
    <lineage>
        <taxon>Bacteria</taxon>
        <taxon>Bacillati</taxon>
        <taxon>Bacillota</taxon>
        <taxon>Bacilli</taxon>
        <taxon>Bacillales</taxon>
        <taxon>Bacillaceae</taxon>
        <taxon>Perspicuibacillus</taxon>
    </lineage>
</organism>
<dbReference type="RefSeq" id="WP_263073175.1">
    <property type="nucleotide sequence ID" value="NZ_JAOUSF010000003.1"/>
</dbReference>
<dbReference type="EC" id="2.7.7.7" evidence="1"/>
<dbReference type="InterPro" id="IPR008921">
    <property type="entry name" value="DNA_pol3_clamp-load_cplx_C"/>
</dbReference>
<dbReference type="Pfam" id="PF21694">
    <property type="entry name" value="DNA_pol3_delta_C"/>
    <property type="match status" value="1"/>
</dbReference>
<evidence type="ECO:0000256" key="1">
    <source>
        <dbReference type="ARBA" id="ARBA00012417"/>
    </source>
</evidence>
<comment type="caution">
    <text evidence="11">The sequence shown here is derived from an EMBL/GenBank/DDBJ whole genome shotgun (WGS) entry which is preliminary data.</text>
</comment>
<dbReference type="SUPFAM" id="SSF52540">
    <property type="entry name" value="P-loop containing nucleoside triphosphate hydrolases"/>
    <property type="match status" value="1"/>
</dbReference>
<dbReference type="PANTHER" id="PTHR34388:SF1">
    <property type="entry name" value="DNA POLYMERASE III SUBUNIT DELTA"/>
    <property type="match status" value="1"/>
</dbReference>
<dbReference type="Gene3D" id="1.20.272.10">
    <property type="match status" value="1"/>
</dbReference>
<dbReference type="SUPFAM" id="SSF48019">
    <property type="entry name" value="post-AAA+ oligomerization domain-like"/>
    <property type="match status" value="1"/>
</dbReference>
<evidence type="ECO:0000259" key="9">
    <source>
        <dbReference type="Pfam" id="PF06144"/>
    </source>
</evidence>
<evidence type="ECO:0000256" key="6">
    <source>
        <dbReference type="ARBA" id="ARBA00022932"/>
    </source>
</evidence>
<dbReference type="InterPro" id="IPR027417">
    <property type="entry name" value="P-loop_NTPase"/>
</dbReference>
<comment type="similarity">
    <text evidence="7">Belongs to the DNA polymerase HolA subunit family.</text>
</comment>
<dbReference type="GO" id="GO:0006261">
    <property type="term" value="P:DNA-templated DNA replication"/>
    <property type="evidence" value="ECO:0007669"/>
    <property type="project" value="TreeGrafter"/>
</dbReference>
<dbReference type="Proteomes" id="UP001209318">
    <property type="component" value="Unassembled WGS sequence"/>
</dbReference>
<reference evidence="11" key="1">
    <citation type="submission" date="2022-10" db="EMBL/GenBank/DDBJ databases">
        <title>Description of Fervidibacillus gen. nov. in the family Fervidibacillaceae fam. nov. with two species, Fervidibacillus albus sp. nov., and Fervidibacillus halotolerans sp. nov., isolated from tidal flat sediments.</title>
        <authorList>
            <person name="Kwon K.K."/>
            <person name="Yang S.-H."/>
        </authorList>
    </citation>
    <scope>NUCLEOTIDE SEQUENCE</scope>
    <source>
        <strain evidence="11">JCM 19140</strain>
    </source>
</reference>
<evidence type="ECO:0000313" key="11">
    <source>
        <dbReference type="EMBL" id="MCU9613940.1"/>
    </source>
</evidence>
<evidence type="ECO:0000256" key="5">
    <source>
        <dbReference type="ARBA" id="ARBA00022705"/>
    </source>
</evidence>
<dbReference type="NCBIfam" id="TIGR01128">
    <property type="entry name" value="holA"/>
    <property type="match status" value="1"/>
</dbReference>
<proteinExistence type="inferred from homology"/>